<organism evidence="2 3">
    <name type="scientific">Lysinibacillus telephonicus</name>
    <dbReference type="NCBI Taxonomy" id="1714840"/>
    <lineage>
        <taxon>Bacteria</taxon>
        <taxon>Bacillati</taxon>
        <taxon>Bacillota</taxon>
        <taxon>Bacilli</taxon>
        <taxon>Bacillales</taxon>
        <taxon>Bacillaceae</taxon>
        <taxon>Lysinibacillus</taxon>
    </lineage>
</organism>
<sequence length="66" mass="7880">MQLYIEHYIAFLLLISFGFFYITTALFTGTNEPYRDLLITIAVVHYVMSKLITIKTYEKNKRNKRN</sequence>
<feature type="transmembrane region" description="Helical" evidence="1">
    <location>
        <begin position="39"/>
        <end position="57"/>
    </location>
</feature>
<name>A0A431UVL6_9BACI</name>
<feature type="transmembrane region" description="Helical" evidence="1">
    <location>
        <begin position="7"/>
        <end position="27"/>
    </location>
</feature>
<protein>
    <submittedName>
        <fullName evidence="2">Uncharacterized protein</fullName>
    </submittedName>
</protein>
<proteinExistence type="predicted"/>
<dbReference type="RefSeq" id="WP_126293075.1">
    <property type="nucleotide sequence ID" value="NZ_RXNR01000008.1"/>
</dbReference>
<reference evidence="2 3" key="1">
    <citation type="submission" date="2018-12" db="EMBL/GenBank/DDBJ databases">
        <authorList>
            <person name="Yu L."/>
        </authorList>
    </citation>
    <scope>NUCLEOTIDE SEQUENCE [LARGE SCALE GENOMIC DNA]</scope>
    <source>
        <strain evidence="2 3">S5H2222</strain>
    </source>
</reference>
<evidence type="ECO:0000256" key="1">
    <source>
        <dbReference type="SAM" id="Phobius"/>
    </source>
</evidence>
<dbReference type="Proteomes" id="UP000276349">
    <property type="component" value="Unassembled WGS sequence"/>
</dbReference>
<keyword evidence="1" id="KW-1133">Transmembrane helix</keyword>
<keyword evidence="3" id="KW-1185">Reference proteome</keyword>
<keyword evidence="1" id="KW-0472">Membrane</keyword>
<keyword evidence="1" id="KW-0812">Transmembrane</keyword>
<comment type="caution">
    <text evidence="2">The sequence shown here is derived from an EMBL/GenBank/DDBJ whole genome shotgun (WGS) entry which is preliminary data.</text>
</comment>
<evidence type="ECO:0000313" key="2">
    <source>
        <dbReference type="EMBL" id="RTQ95082.1"/>
    </source>
</evidence>
<accession>A0A431UVL6</accession>
<evidence type="ECO:0000313" key="3">
    <source>
        <dbReference type="Proteomes" id="UP000276349"/>
    </source>
</evidence>
<gene>
    <name evidence="2" type="ORF">EKG35_04215</name>
</gene>
<dbReference type="EMBL" id="RXNR01000008">
    <property type="protein sequence ID" value="RTQ95082.1"/>
    <property type="molecule type" value="Genomic_DNA"/>
</dbReference>
<dbReference type="OrthoDB" id="2936843at2"/>
<dbReference type="AlphaFoldDB" id="A0A431UVL6"/>